<organism evidence="2 3">
    <name type="scientific">Rhodovastum atsumiense</name>
    <dbReference type="NCBI Taxonomy" id="504468"/>
    <lineage>
        <taxon>Bacteria</taxon>
        <taxon>Pseudomonadati</taxon>
        <taxon>Pseudomonadota</taxon>
        <taxon>Alphaproteobacteria</taxon>
        <taxon>Acetobacterales</taxon>
        <taxon>Acetobacteraceae</taxon>
        <taxon>Rhodovastum</taxon>
    </lineage>
</organism>
<dbReference type="Pfam" id="PF03865">
    <property type="entry name" value="ShlB"/>
    <property type="match status" value="1"/>
</dbReference>
<comment type="caution">
    <text evidence="2">The sequence shown here is derived from an EMBL/GenBank/DDBJ whole genome shotgun (WGS) entry which is preliminary data.</text>
</comment>
<accession>A0A5M6IYR6</accession>
<dbReference type="InterPro" id="IPR005565">
    <property type="entry name" value="Hemolysn_activator_HlyB_C"/>
</dbReference>
<protein>
    <submittedName>
        <fullName evidence="2">ShlB/FhaC/HecB family hemolysin secretion/activation protein</fullName>
    </submittedName>
</protein>
<dbReference type="PANTHER" id="PTHR34597:SF3">
    <property type="entry name" value="OUTER MEMBRANE TRANSPORTER CDIB"/>
    <property type="match status" value="1"/>
</dbReference>
<evidence type="ECO:0000259" key="1">
    <source>
        <dbReference type="Pfam" id="PF03865"/>
    </source>
</evidence>
<evidence type="ECO:0000313" key="3">
    <source>
        <dbReference type="Proteomes" id="UP000325255"/>
    </source>
</evidence>
<dbReference type="RefSeq" id="WP_150039983.1">
    <property type="nucleotide sequence ID" value="NZ_OW485601.1"/>
</dbReference>
<name>A0A5M6IYR6_9PROT</name>
<dbReference type="InterPro" id="IPR051544">
    <property type="entry name" value="TPS_OM_transporter"/>
</dbReference>
<reference evidence="2 3" key="1">
    <citation type="submission" date="2019-09" db="EMBL/GenBank/DDBJ databases">
        <title>Genome sequence of Rhodovastum atsumiense, a diverse member of the Acetobacteraceae family of non-sulfur purple photosynthetic bacteria.</title>
        <authorList>
            <person name="Meyer T."/>
            <person name="Kyndt J."/>
        </authorList>
    </citation>
    <scope>NUCLEOTIDE SEQUENCE [LARGE SCALE GENOMIC DNA]</scope>
    <source>
        <strain evidence="2 3">DSM 21279</strain>
    </source>
</reference>
<dbReference type="EMBL" id="VWPK01000008">
    <property type="protein sequence ID" value="KAA5613079.1"/>
    <property type="molecule type" value="Genomic_DNA"/>
</dbReference>
<dbReference type="GO" id="GO:0008320">
    <property type="term" value="F:protein transmembrane transporter activity"/>
    <property type="evidence" value="ECO:0007669"/>
    <property type="project" value="TreeGrafter"/>
</dbReference>
<gene>
    <name evidence="2" type="ORF">F1189_06895</name>
</gene>
<proteinExistence type="predicted"/>
<feature type="domain" description="Haemolysin activator HlyB C-terminal" evidence="1">
    <location>
        <begin position="47"/>
        <end position="211"/>
    </location>
</feature>
<dbReference type="Proteomes" id="UP000325255">
    <property type="component" value="Unassembled WGS sequence"/>
</dbReference>
<dbReference type="GO" id="GO:0046819">
    <property type="term" value="P:protein secretion by the type V secretion system"/>
    <property type="evidence" value="ECO:0007669"/>
    <property type="project" value="TreeGrafter"/>
</dbReference>
<dbReference type="GO" id="GO:0098046">
    <property type="term" value="C:type V protein secretion system complex"/>
    <property type="evidence" value="ECO:0007669"/>
    <property type="project" value="TreeGrafter"/>
</dbReference>
<dbReference type="OrthoDB" id="290122at2"/>
<dbReference type="Gene3D" id="2.40.160.50">
    <property type="entry name" value="membrane protein fhac: a member of the omp85/tpsb transporter family"/>
    <property type="match status" value="1"/>
</dbReference>
<keyword evidence="3" id="KW-1185">Reference proteome</keyword>
<dbReference type="PANTHER" id="PTHR34597">
    <property type="entry name" value="SLR1661 PROTEIN"/>
    <property type="match status" value="1"/>
</dbReference>
<sequence>MSPSAFRSIAASRALTFTLGLDRRSNDTSLLGEPFSFSPGYVDGHASASILRLSLDWIDRRTDQVIALRSTLSRGLPILGATNPTQPPNADFTTWLGQAQYVHSVLGTWQVIGRGAVQLTNAPLLPFEQLAIGGGTTVRGYRQNALVRDNGDLLSVEGRIPILDLSVPGVAAWDWRGPLQFAPFIDYGGGWNTRYPTSRPRSIWSIGAGLRWDIPDRLSVQVYYGHAMTSLNPPDHDLQDDGIYFRITALPF</sequence>
<evidence type="ECO:0000313" key="2">
    <source>
        <dbReference type="EMBL" id="KAA5613079.1"/>
    </source>
</evidence>
<dbReference type="AlphaFoldDB" id="A0A5M6IYR6"/>